<comment type="caution">
    <text evidence="1">The sequence shown here is derived from an EMBL/GenBank/DDBJ whole genome shotgun (WGS) entry which is preliminary data.</text>
</comment>
<gene>
    <name evidence="1" type="ORF">IEO21_09398</name>
</gene>
<evidence type="ECO:0000313" key="1">
    <source>
        <dbReference type="EMBL" id="KAF9804449.1"/>
    </source>
</evidence>
<name>A0A8H7TYH7_9APHY</name>
<accession>A0A8H7TYH7</accession>
<dbReference type="AlphaFoldDB" id="A0A8H7TYH7"/>
<dbReference type="EMBL" id="JADOXO010000440">
    <property type="protein sequence ID" value="KAF9804449.1"/>
    <property type="molecule type" value="Genomic_DNA"/>
</dbReference>
<proteinExistence type="predicted"/>
<reference evidence="1" key="2">
    <citation type="journal article" name="Front. Microbiol.">
        <title>Degradative Capacity of Two Strains of Rhodonia placenta: From Phenotype to Genotype.</title>
        <authorList>
            <person name="Kolle M."/>
            <person name="Horta M.A.C."/>
            <person name="Nowrousian M."/>
            <person name="Ohm R.A."/>
            <person name="Benz J.P."/>
            <person name="Pilgard A."/>
        </authorList>
    </citation>
    <scope>NUCLEOTIDE SEQUENCE</scope>
    <source>
        <strain evidence="1">FPRL280</strain>
    </source>
</reference>
<protein>
    <submittedName>
        <fullName evidence="1">Uncharacterized protein</fullName>
    </submittedName>
</protein>
<organism evidence="1 2">
    <name type="scientific">Rhodonia placenta</name>
    <dbReference type="NCBI Taxonomy" id="104341"/>
    <lineage>
        <taxon>Eukaryota</taxon>
        <taxon>Fungi</taxon>
        <taxon>Dikarya</taxon>
        <taxon>Basidiomycota</taxon>
        <taxon>Agaricomycotina</taxon>
        <taxon>Agaricomycetes</taxon>
        <taxon>Polyporales</taxon>
        <taxon>Adustoporiaceae</taxon>
        <taxon>Rhodonia</taxon>
    </lineage>
</organism>
<dbReference type="Proteomes" id="UP000639403">
    <property type="component" value="Unassembled WGS sequence"/>
</dbReference>
<reference evidence="1" key="1">
    <citation type="submission" date="2020-11" db="EMBL/GenBank/DDBJ databases">
        <authorList>
            <person name="Koelle M."/>
            <person name="Horta M.A.C."/>
            <person name="Nowrousian M."/>
            <person name="Ohm R.A."/>
            <person name="Benz P."/>
            <person name="Pilgard A."/>
        </authorList>
    </citation>
    <scope>NUCLEOTIDE SEQUENCE</scope>
    <source>
        <strain evidence="1">FPRL280</strain>
    </source>
</reference>
<sequence length="134" mass="14736">MTGHPRPKLRSSEPTVIPVWMSSSVHYIARCFSIASAGRRPRNNRDYTGRAGNNCSDRTHCLPELEIRGEVVWMGCDAGIMRVSNPEYVIGVGGDVRSRKLCKPCTAEVRKASAPTVRRSSAKELALVRDAPVV</sequence>
<evidence type="ECO:0000313" key="2">
    <source>
        <dbReference type="Proteomes" id="UP000639403"/>
    </source>
</evidence>